<evidence type="ECO:0000313" key="1">
    <source>
        <dbReference type="EMBL" id="CAF1549430.1"/>
    </source>
</evidence>
<reference evidence="1" key="1">
    <citation type="submission" date="2021-02" db="EMBL/GenBank/DDBJ databases">
        <authorList>
            <person name="Nowell W R."/>
        </authorList>
    </citation>
    <scope>NUCLEOTIDE SEQUENCE</scope>
</reference>
<gene>
    <name evidence="1" type="ORF">XAT740_LOCUS42776</name>
</gene>
<accession>A0A815WVI3</accession>
<keyword evidence="2" id="KW-1185">Reference proteome</keyword>
<dbReference type="EMBL" id="CAJNOR010005173">
    <property type="protein sequence ID" value="CAF1549430.1"/>
    <property type="molecule type" value="Genomic_DNA"/>
</dbReference>
<sequence length="292" mass="33649">MNSGTSTSGYKLRLNRYLTENNIDGFAVVNNRERFLIPSDENTFGGIKVPKSRKSMFRIRRDPSMRWFDLGSGSNSSLLPLPMNVNNKLDLNELMRCFPSSGFLWTIGISYGVDLLPNTTLHIKRRVESNGADGEILCHLHADLKMLQFELPYLRFTLDKESIQVLTGSNETLFSEADKSLLEDTLRFLNNFEDHFPSMMNTKKRQYCLLGQHFLKTVCSIQVNDTMIFINKDKLRNKVFPCANTTINEIGNYLYYQRPSFSKTERFLFCEDDEHGGPDLLNVPEKQIDIDE</sequence>
<dbReference type="Proteomes" id="UP000663828">
    <property type="component" value="Unassembled WGS sequence"/>
</dbReference>
<evidence type="ECO:0000313" key="2">
    <source>
        <dbReference type="Proteomes" id="UP000663828"/>
    </source>
</evidence>
<dbReference type="AlphaFoldDB" id="A0A815WVI3"/>
<organism evidence="1 2">
    <name type="scientific">Adineta ricciae</name>
    <name type="common">Rotifer</name>
    <dbReference type="NCBI Taxonomy" id="249248"/>
    <lineage>
        <taxon>Eukaryota</taxon>
        <taxon>Metazoa</taxon>
        <taxon>Spiralia</taxon>
        <taxon>Gnathifera</taxon>
        <taxon>Rotifera</taxon>
        <taxon>Eurotatoria</taxon>
        <taxon>Bdelloidea</taxon>
        <taxon>Adinetida</taxon>
        <taxon>Adinetidae</taxon>
        <taxon>Adineta</taxon>
    </lineage>
</organism>
<protein>
    <submittedName>
        <fullName evidence="1">Uncharacterized protein</fullName>
    </submittedName>
</protein>
<name>A0A815WVI3_ADIRI</name>
<proteinExistence type="predicted"/>
<comment type="caution">
    <text evidence="1">The sequence shown here is derived from an EMBL/GenBank/DDBJ whole genome shotgun (WGS) entry which is preliminary data.</text>
</comment>